<evidence type="ECO:0000256" key="9">
    <source>
        <dbReference type="PIRSR" id="PIRSR634016-1"/>
    </source>
</evidence>
<dbReference type="GO" id="GO:0008270">
    <property type="term" value="F:zinc ion binding"/>
    <property type="evidence" value="ECO:0007669"/>
    <property type="project" value="UniProtKB-UniRule"/>
</dbReference>
<dbReference type="FunFam" id="1.10.390.10:FF:000006">
    <property type="entry name" value="Puromycin-sensitive aminopeptidase"/>
    <property type="match status" value="1"/>
</dbReference>
<dbReference type="GO" id="GO:0005615">
    <property type="term" value="C:extracellular space"/>
    <property type="evidence" value="ECO:0007669"/>
    <property type="project" value="TreeGrafter"/>
</dbReference>
<evidence type="ECO:0000256" key="8">
    <source>
        <dbReference type="ARBA" id="ARBA00023049"/>
    </source>
</evidence>
<dbReference type="Gene3D" id="2.60.40.1730">
    <property type="entry name" value="tricorn interacting facor f3 domain"/>
    <property type="match status" value="1"/>
</dbReference>
<dbReference type="SUPFAM" id="SSF63737">
    <property type="entry name" value="Leukotriene A4 hydrolase N-terminal domain"/>
    <property type="match status" value="1"/>
</dbReference>
<dbReference type="GO" id="GO:0005737">
    <property type="term" value="C:cytoplasm"/>
    <property type="evidence" value="ECO:0007669"/>
    <property type="project" value="TreeGrafter"/>
</dbReference>
<dbReference type="eggNOG" id="COG1413">
    <property type="taxonomic scope" value="Bacteria"/>
</dbReference>
<dbReference type="InterPro" id="IPR024571">
    <property type="entry name" value="ERAP1-like_C_dom"/>
</dbReference>
<dbReference type="GO" id="GO:0006508">
    <property type="term" value="P:proteolysis"/>
    <property type="evidence" value="ECO:0007669"/>
    <property type="project" value="UniProtKB-KW"/>
</dbReference>
<comment type="similarity">
    <text evidence="2 12">Belongs to the peptidase M1 family.</text>
</comment>
<dbReference type="EC" id="3.4.11.-" evidence="12"/>
<sequence>MKWWVAVAGVVGGAVVVAGAWGQRLPGNVRAEHYSLRLAPDIAGATFTGSETIDVVLAQPGATITLNAAELKIGAVTAGGQSGVVSYDVGKEQATFTFAKALPAGWVALEIAYAGVLNDKLRGFYLSKSKTRSYAVTQFESTDARRAFPSFDEPALKAAFDVALTVDGGDTAISNTNIVSDVPAAGGKHTLTFATTPKMSTYLVAFLVGDFACSKGKAEGVPIRVCSTPDKVKLTPFALAAAEHFLTYYDRYFGIKYPMPKLDLIGIPDFEAGAMENFGAITYRETELLVDEKESTITSRKRVAQVVAHEMAHQWFGDMVTMDWWDNLWLNEGFATWMESKAAGEWHPEWHYDEDAADELNSTLNYDSDRTTRAIRAKADTPAEIAEAFDGIAYGKAGAVIGMVEEYVGPEVFRRGVHEYLTAHLYGNATAEDFWGTQTSVSGKPVDRVMRGYIDKPGVPLLTFGERGPGGYPVRQGRFLFGGAVDGDWTVPVCLKSGCELASGSQAVVAAPAGSLFYANAGGKGYYRTAYTEAQVRAITGAVGSLTVAERVGFLGDRWALTRAGQGSVGDYLDLVLAVKKDPSAQVLETALDTLGVIRARIATEDDRTKFDNVVLNQLGSVWQEYAKPGKQEDFERQSIRAELFQALGAAGDPKVLAQAHQLTAELLSGHRPGDDDLVDASVVLSASTGDEAFYDKLQIVAEKADDPGLQSEARETLAQFRNPLLVIRTLEYAVSAKVRNQDAWVLIAVELSQAQTQGIAWQWVQKNWDRVQGQLTTASGGQLISATGAFCTVGQRDEVESFFAAHPVEASERSVAKALDSIDDCVHLRESQEGNLKVWLGKRAR</sequence>
<evidence type="ECO:0000256" key="3">
    <source>
        <dbReference type="ARBA" id="ARBA00022438"/>
    </source>
</evidence>
<feature type="binding site" evidence="10">
    <location>
        <position position="332"/>
    </location>
    <ligand>
        <name>Zn(2+)</name>
        <dbReference type="ChEBI" id="CHEBI:29105"/>
        <note>catalytic</note>
    </ligand>
</feature>
<dbReference type="GO" id="GO:0042277">
    <property type="term" value="F:peptide binding"/>
    <property type="evidence" value="ECO:0007669"/>
    <property type="project" value="TreeGrafter"/>
</dbReference>
<keyword evidence="8 12" id="KW-0482">Metalloprotease</keyword>
<feature type="active site" description="Proton acceptor" evidence="9">
    <location>
        <position position="310"/>
    </location>
</feature>
<dbReference type="Proteomes" id="UP000000343">
    <property type="component" value="Chromosome"/>
</dbReference>
<dbReference type="InterPro" id="IPR001930">
    <property type="entry name" value="Peptidase_M1"/>
</dbReference>
<comment type="cofactor">
    <cofactor evidence="10 12">
        <name>Zn(2+)</name>
        <dbReference type="ChEBI" id="CHEBI:29105"/>
    </cofactor>
    <text evidence="10 12">Binds 1 zinc ion per subunit.</text>
</comment>
<evidence type="ECO:0000256" key="7">
    <source>
        <dbReference type="ARBA" id="ARBA00022833"/>
    </source>
</evidence>
<feature type="domain" description="ERAP1-like C-terminal" evidence="14">
    <location>
        <begin position="517"/>
        <end position="824"/>
    </location>
</feature>
<dbReference type="Gene3D" id="1.25.50.20">
    <property type="match status" value="1"/>
</dbReference>
<evidence type="ECO:0000256" key="6">
    <source>
        <dbReference type="ARBA" id="ARBA00022801"/>
    </source>
</evidence>
<dbReference type="Gene3D" id="1.10.390.10">
    <property type="entry name" value="Neutral Protease Domain 2"/>
    <property type="match status" value="1"/>
</dbReference>
<evidence type="ECO:0000259" key="15">
    <source>
        <dbReference type="Pfam" id="PF17900"/>
    </source>
</evidence>
<evidence type="ECO:0000313" key="16">
    <source>
        <dbReference type="EMBL" id="ADW67513.1"/>
    </source>
</evidence>
<dbReference type="CDD" id="cd09601">
    <property type="entry name" value="M1_APN-Q_like"/>
    <property type="match status" value="1"/>
</dbReference>
<keyword evidence="5 10" id="KW-0479">Metal-binding</keyword>
<evidence type="ECO:0000256" key="5">
    <source>
        <dbReference type="ARBA" id="ARBA00022723"/>
    </source>
</evidence>
<dbReference type="GO" id="GO:0016285">
    <property type="term" value="F:alanyl aminopeptidase activity"/>
    <property type="evidence" value="ECO:0007669"/>
    <property type="project" value="UniProtKB-EC"/>
</dbReference>
<evidence type="ECO:0000256" key="11">
    <source>
        <dbReference type="PIRSR" id="PIRSR634016-4"/>
    </source>
</evidence>
<accession>E8WXX4</accession>
<feature type="domain" description="Peptidase M1 membrane alanine aminopeptidase" evidence="13">
    <location>
        <begin position="237"/>
        <end position="453"/>
    </location>
</feature>
<dbReference type="PANTHER" id="PTHR11533:SF174">
    <property type="entry name" value="PUROMYCIN-SENSITIVE AMINOPEPTIDASE-RELATED"/>
    <property type="match status" value="1"/>
</dbReference>
<dbReference type="InterPro" id="IPR050344">
    <property type="entry name" value="Peptidase_M1_aminopeptidases"/>
</dbReference>
<feature type="domain" description="Aminopeptidase N-like N-terminal" evidence="15">
    <location>
        <begin position="32"/>
        <end position="203"/>
    </location>
</feature>
<dbReference type="PANTHER" id="PTHR11533">
    <property type="entry name" value="PROTEASE M1 ZINC METALLOPROTEASE"/>
    <property type="match status" value="1"/>
</dbReference>
<dbReference type="InterPro" id="IPR034016">
    <property type="entry name" value="M1_APN-typ"/>
</dbReference>
<keyword evidence="4 12" id="KW-0645">Protease</keyword>
<dbReference type="InterPro" id="IPR045357">
    <property type="entry name" value="Aminopeptidase_N-like_N"/>
</dbReference>
<dbReference type="PRINTS" id="PR00756">
    <property type="entry name" value="ALADIPTASE"/>
</dbReference>
<feature type="site" description="Transition state stabilizer" evidence="11">
    <location>
        <position position="394"/>
    </location>
</feature>
<dbReference type="KEGG" id="acm:AciX9_0441"/>
<dbReference type="HOGENOM" id="CLU_003705_0_1_0"/>
<organism evidence="17">
    <name type="scientific">Granulicella tundricola (strain ATCC BAA-1859 / DSM 23138 / MP5ACTX9)</name>
    <dbReference type="NCBI Taxonomy" id="1198114"/>
    <lineage>
        <taxon>Bacteria</taxon>
        <taxon>Pseudomonadati</taxon>
        <taxon>Acidobacteriota</taxon>
        <taxon>Terriglobia</taxon>
        <taxon>Terriglobales</taxon>
        <taxon>Acidobacteriaceae</taxon>
        <taxon>Granulicella</taxon>
    </lineage>
</organism>
<evidence type="ECO:0000256" key="4">
    <source>
        <dbReference type="ARBA" id="ARBA00022670"/>
    </source>
</evidence>
<keyword evidence="3 12" id="KW-0031">Aminopeptidase</keyword>
<protein>
    <recommendedName>
        <fullName evidence="12">Aminopeptidase</fullName>
        <ecNumber evidence="12">3.4.11.-</ecNumber>
    </recommendedName>
</protein>
<keyword evidence="6 12" id="KW-0378">Hydrolase</keyword>
<evidence type="ECO:0000259" key="14">
    <source>
        <dbReference type="Pfam" id="PF11838"/>
    </source>
</evidence>
<feature type="binding site" evidence="10">
    <location>
        <position position="313"/>
    </location>
    <ligand>
        <name>Zn(2+)</name>
        <dbReference type="ChEBI" id="CHEBI:29105"/>
        <note>catalytic</note>
    </ligand>
</feature>
<gene>
    <name evidence="16" type="ordered locus">AciX9_0441</name>
</gene>
<dbReference type="Pfam" id="PF01433">
    <property type="entry name" value="Peptidase_M1"/>
    <property type="match status" value="1"/>
</dbReference>
<reference evidence="17" key="1">
    <citation type="submission" date="2011-01" db="EMBL/GenBank/DDBJ databases">
        <title>Complete sequence of chromosome of Acidobacterium sp. MP5ACTX9.</title>
        <authorList>
            <consortium name="US DOE Joint Genome Institute"/>
            <person name="Lucas S."/>
            <person name="Copeland A."/>
            <person name="Lapidus A."/>
            <person name="Cheng J.-F."/>
            <person name="Goodwin L."/>
            <person name="Pitluck S."/>
            <person name="Teshima H."/>
            <person name="Detter J.C."/>
            <person name="Han C."/>
            <person name="Tapia R."/>
            <person name="Land M."/>
            <person name="Hauser L."/>
            <person name="Kyrpides N."/>
            <person name="Ivanova N."/>
            <person name="Ovchinnikova G."/>
            <person name="Pagani I."/>
            <person name="Rawat S.R."/>
            <person name="Mannisto M."/>
            <person name="Haggblom M.M."/>
            <person name="Woyke T."/>
        </authorList>
    </citation>
    <scope>NUCLEOTIDE SEQUENCE [LARGE SCALE GENOMIC DNA]</scope>
    <source>
        <strain evidence="17">MP5ACTX9</strain>
    </source>
</reference>
<dbReference type="RefSeq" id="WP_013578841.1">
    <property type="nucleotide sequence ID" value="NC_015064.1"/>
</dbReference>
<evidence type="ECO:0000313" key="17">
    <source>
        <dbReference type="Proteomes" id="UP000000343"/>
    </source>
</evidence>
<evidence type="ECO:0000256" key="12">
    <source>
        <dbReference type="RuleBase" id="RU364040"/>
    </source>
</evidence>
<keyword evidence="7 10" id="KW-0862">Zinc</keyword>
<dbReference type="Pfam" id="PF17900">
    <property type="entry name" value="Peptidase_M1_N"/>
    <property type="match status" value="1"/>
</dbReference>
<dbReference type="SUPFAM" id="SSF55486">
    <property type="entry name" value="Metalloproteases ('zincins'), catalytic domain"/>
    <property type="match status" value="1"/>
</dbReference>
<dbReference type="EMBL" id="CP002480">
    <property type="protein sequence ID" value="ADW67513.1"/>
    <property type="molecule type" value="Genomic_DNA"/>
</dbReference>
<dbReference type="InterPro" id="IPR027268">
    <property type="entry name" value="Peptidase_M4/M1_CTD_sf"/>
</dbReference>
<feature type="binding site" evidence="10">
    <location>
        <position position="309"/>
    </location>
    <ligand>
        <name>Zn(2+)</name>
        <dbReference type="ChEBI" id="CHEBI:29105"/>
        <note>catalytic</note>
    </ligand>
</feature>
<dbReference type="AlphaFoldDB" id="E8WXX4"/>
<evidence type="ECO:0000256" key="2">
    <source>
        <dbReference type="ARBA" id="ARBA00010136"/>
    </source>
</evidence>
<dbReference type="InterPro" id="IPR042097">
    <property type="entry name" value="Aminopeptidase_N-like_N_sf"/>
</dbReference>
<dbReference type="eggNOG" id="COG0308">
    <property type="taxonomic scope" value="Bacteria"/>
</dbReference>
<evidence type="ECO:0000256" key="1">
    <source>
        <dbReference type="ARBA" id="ARBA00000098"/>
    </source>
</evidence>
<dbReference type="GO" id="GO:0043171">
    <property type="term" value="P:peptide catabolic process"/>
    <property type="evidence" value="ECO:0007669"/>
    <property type="project" value="TreeGrafter"/>
</dbReference>
<dbReference type="GO" id="GO:0016020">
    <property type="term" value="C:membrane"/>
    <property type="evidence" value="ECO:0007669"/>
    <property type="project" value="TreeGrafter"/>
</dbReference>
<dbReference type="InterPro" id="IPR014782">
    <property type="entry name" value="Peptidase_M1_dom"/>
</dbReference>
<evidence type="ECO:0000259" key="13">
    <source>
        <dbReference type="Pfam" id="PF01433"/>
    </source>
</evidence>
<evidence type="ECO:0000256" key="10">
    <source>
        <dbReference type="PIRSR" id="PIRSR634016-3"/>
    </source>
</evidence>
<keyword evidence="17" id="KW-1185">Reference proteome</keyword>
<dbReference type="Pfam" id="PF11838">
    <property type="entry name" value="ERAP1_C"/>
    <property type="match status" value="1"/>
</dbReference>
<comment type="catalytic activity">
    <reaction evidence="1">
        <text>Release of an N-terminal amino acid, Xaa-|-Yaa- from a peptide, amide or arylamide. Xaa is preferably Ala, but may be most amino acids including Pro (slow action). When a terminal hydrophobic residue is followed by a prolyl residue, the two may be released as an intact Xaa-Pro dipeptide.</text>
        <dbReference type="EC" id="3.4.11.2"/>
    </reaction>
</comment>
<dbReference type="GO" id="GO:0070006">
    <property type="term" value="F:metalloaminopeptidase activity"/>
    <property type="evidence" value="ECO:0007669"/>
    <property type="project" value="TreeGrafter"/>
</dbReference>
<proteinExistence type="inferred from homology"/>
<dbReference type="OrthoDB" id="9814383at2"/>
<dbReference type="PaxDb" id="1198114-AciX9_0441"/>
<name>E8WXX4_GRATM</name>